<organism evidence="1 2">
    <name type="scientific">Vermiconidia calcicola</name>
    <dbReference type="NCBI Taxonomy" id="1690605"/>
    <lineage>
        <taxon>Eukaryota</taxon>
        <taxon>Fungi</taxon>
        <taxon>Dikarya</taxon>
        <taxon>Ascomycota</taxon>
        <taxon>Pezizomycotina</taxon>
        <taxon>Dothideomycetes</taxon>
        <taxon>Dothideomycetidae</taxon>
        <taxon>Mycosphaerellales</taxon>
        <taxon>Extremaceae</taxon>
        <taxon>Vermiconidia</taxon>
    </lineage>
</organism>
<name>A0ACC3MVE3_9PEZI</name>
<gene>
    <name evidence="1" type="ORF">LTR37_014120</name>
</gene>
<comment type="caution">
    <text evidence="1">The sequence shown here is derived from an EMBL/GenBank/DDBJ whole genome shotgun (WGS) entry which is preliminary data.</text>
</comment>
<evidence type="ECO:0000313" key="2">
    <source>
        <dbReference type="Proteomes" id="UP001281147"/>
    </source>
</evidence>
<proteinExistence type="predicted"/>
<keyword evidence="2" id="KW-1185">Reference proteome</keyword>
<accession>A0ACC3MVE3</accession>
<dbReference type="EMBL" id="JAUTXU010000144">
    <property type="protein sequence ID" value="KAK3704016.1"/>
    <property type="molecule type" value="Genomic_DNA"/>
</dbReference>
<sequence>MLSQAPLCTSQTSHSLRSVSTSCDPADSSSPSPGLYVTFKVLQLVNSFRKRVKTRVQSEWIPKKETWTRVAEDFCQDFEHQAFDEIDQYLGRKTGVRSRKRVHPQSIRRRTNDDDWKSSERESVKVATATKPTHDSTKSIQWLLDELNQSVKSGSQSLSTVAASDKLFVDRKSVFHIERLPLEELIQLLVVVKDLLDTFRRAQSSHCHVKTLAEGNELLDLYLDETATANLEHLLACLKDQLLRLLVAKLVELVHKHVIECQRDRCKHCEEWFCEFPDAQHPLSTTWPWSIRPSLAVLWGVCWMFYDFFLDPDGNMFDEQGQMVATRHELDTFILEDIRPQRQHQQPYYPPGE</sequence>
<dbReference type="Proteomes" id="UP001281147">
    <property type="component" value="Unassembled WGS sequence"/>
</dbReference>
<protein>
    <submittedName>
        <fullName evidence="1">Uncharacterized protein</fullName>
    </submittedName>
</protein>
<reference evidence="1" key="1">
    <citation type="submission" date="2023-07" db="EMBL/GenBank/DDBJ databases">
        <title>Black Yeasts Isolated from many extreme environments.</title>
        <authorList>
            <person name="Coleine C."/>
            <person name="Stajich J.E."/>
            <person name="Selbmann L."/>
        </authorList>
    </citation>
    <scope>NUCLEOTIDE SEQUENCE</scope>
    <source>
        <strain evidence="1">CCFEE 5714</strain>
    </source>
</reference>
<evidence type="ECO:0000313" key="1">
    <source>
        <dbReference type="EMBL" id="KAK3704016.1"/>
    </source>
</evidence>